<organism evidence="3 4">
    <name type="scientific">Bodo saltans</name>
    <name type="common">Flagellated protozoan</name>
    <dbReference type="NCBI Taxonomy" id="75058"/>
    <lineage>
        <taxon>Eukaryota</taxon>
        <taxon>Discoba</taxon>
        <taxon>Euglenozoa</taxon>
        <taxon>Kinetoplastea</taxon>
        <taxon>Metakinetoplastina</taxon>
        <taxon>Eubodonida</taxon>
        <taxon>Bodonidae</taxon>
        <taxon>Bodo</taxon>
    </lineage>
</organism>
<accession>A0A0S4IWA3</accession>
<feature type="region of interest" description="Disordered" evidence="1">
    <location>
        <begin position="204"/>
        <end position="232"/>
    </location>
</feature>
<reference evidence="4" key="1">
    <citation type="submission" date="2015-09" db="EMBL/GenBank/DDBJ databases">
        <authorList>
            <consortium name="Pathogen Informatics"/>
        </authorList>
    </citation>
    <scope>NUCLEOTIDE SEQUENCE [LARGE SCALE GENOMIC DNA]</scope>
    <source>
        <strain evidence="4">Lake Konstanz</strain>
    </source>
</reference>
<dbReference type="Proteomes" id="UP000051952">
    <property type="component" value="Unassembled WGS sequence"/>
</dbReference>
<evidence type="ECO:0000259" key="2">
    <source>
        <dbReference type="PROSITE" id="PS51834"/>
    </source>
</evidence>
<keyword evidence="4" id="KW-1185">Reference proteome</keyword>
<dbReference type="VEuPathDB" id="TriTrypDB:BSAL_76670"/>
<evidence type="ECO:0000256" key="1">
    <source>
        <dbReference type="SAM" id="MobiDB-lite"/>
    </source>
</evidence>
<dbReference type="OrthoDB" id="252855at2759"/>
<dbReference type="AlphaFoldDB" id="A0A0S4IWA3"/>
<protein>
    <recommendedName>
        <fullName evidence="2">UDENN FLCN/SMCR8-type domain-containing protein</fullName>
    </recommendedName>
</protein>
<evidence type="ECO:0000313" key="4">
    <source>
        <dbReference type="Proteomes" id="UP000051952"/>
    </source>
</evidence>
<dbReference type="InterPro" id="IPR037521">
    <property type="entry name" value="FLCN/SMCR8_DENN"/>
</dbReference>
<gene>
    <name evidence="3" type="ORF">BSAL_76670</name>
</gene>
<feature type="compositionally biased region" description="Low complexity" evidence="1">
    <location>
        <begin position="651"/>
        <end position="668"/>
    </location>
</feature>
<sequence length="779" mass="85872">MSADPVTFMLVGEFCEKDGPVVRHLYAIDHEGMCQSFPQEMWVPGTAAQLQQFMMRAMSGDHVFPEAQDAPLERRSCEVMMDRVKWIDDRDMIAYVSTVTLHDVFARGYARTACVAYLSSDEHKVFTISHWLSQECQDITRALHDASLNSHRGELVMCIAGIRHLLARVAAHEAGNGDLPVGLTERHRNGLQGELEALSQRVRRAKKKVQAPPPAKPAKRGPLGGFGEETSPLSGDSFENDLQNLRANGSLTYSFCNTSFANLAAPLSVTDEEAVDIADRLITLKGTKVLRPLEVVCGDDYVRVEDKIGRALFAFSMDTVFLLEHMTQMMQPLPRLFEQRIGEGMACHWPANDAEPVANDPVNLNGSLGEDTNTNRFFLKIGDFIAVDPKLRRDPPQIPANQHTEFSWLSEGRLFATLREFGVHEIVTVMFHALACRPIIVCGEDEEDVLEAMRIASTFVPGVLQSGRDRFGVGVMPFDATGKVRVTYEHLEKYAVIGCHPSSILYTEDRATRRYLSAPCVWHIHTYSTAPQLTGKKGGRSRTIKVYGHPYTLQVKPTVQPQQTAEKLHQDPFDRFMSSITYTPPLLLEVFDLLSQRITRPKEEDALSHYLRLTLKRIFVDYASMAACVLHSLMDDVQAARRSSASGYFQGSGSTTSQMTSPQQPLSSRKPTNTSFSGSTSTLPAGLFPTTPNPGIQASPVVGNASFTSVAASVVNGVVVAAPQHTAHKFPYVVTECDVRQILTFRHGLLLGVAAVPARGALTRRATGSTRGVGAEGEK</sequence>
<dbReference type="OMA" id="CHWPAND"/>
<name>A0A0S4IWA3_BODSA</name>
<feature type="domain" description="UDENN FLCN/SMCR8-type" evidence="2">
    <location>
        <begin position="1"/>
        <end position="638"/>
    </location>
</feature>
<proteinExistence type="predicted"/>
<feature type="compositionally biased region" description="Polar residues" evidence="1">
    <location>
        <begin position="669"/>
        <end position="683"/>
    </location>
</feature>
<evidence type="ECO:0000313" key="3">
    <source>
        <dbReference type="EMBL" id="CUG26932.1"/>
    </source>
</evidence>
<dbReference type="PROSITE" id="PS51834">
    <property type="entry name" value="DENN_FLCN_SMCR8"/>
    <property type="match status" value="1"/>
</dbReference>
<dbReference type="EMBL" id="CYKH01000724">
    <property type="protein sequence ID" value="CUG26932.1"/>
    <property type="molecule type" value="Genomic_DNA"/>
</dbReference>
<feature type="region of interest" description="Disordered" evidence="1">
    <location>
        <begin position="646"/>
        <end position="689"/>
    </location>
</feature>